<gene>
    <name evidence="1" type="ORF">GCM10010123_38610</name>
</gene>
<keyword evidence="2" id="KW-1185">Reference proteome</keyword>
<dbReference type="Proteomes" id="UP000649739">
    <property type="component" value="Unassembled WGS sequence"/>
</dbReference>
<dbReference type="EMBL" id="BMQB01000009">
    <property type="protein sequence ID" value="GGK04904.1"/>
    <property type="molecule type" value="Genomic_DNA"/>
</dbReference>
<reference evidence="1" key="1">
    <citation type="journal article" date="2014" name="Int. J. Syst. Evol. Microbiol.">
        <title>Complete genome sequence of Corynebacterium casei LMG S-19264T (=DSM 44701T), isolated from a smear-ripened cheese.</title>
        <authorList>
            <consortium name="US DOE Joint Genome Institute (JGI-PGF)"/>
            <person name="Walter F."/>
            <person name="Albersmeier A."/>
            <person name="Kalinowski J."/>
            <person name="Ruckert C."/>
        </authorList>
    </citation>
    <scope>NUCLEOTIDE SEQUENCE</scope>
    <source>
        <strain evidence="1">JCM 3090</strain>
    </source>
</reference>
<evidence type="ECO:0000313" key="2">
    <source>
        <dbReference type="Proteomes" id="UP000649739"/>
    </source>
</evidence>
<evidence type="ECO:0000313" key="1">
    <source>
        <dbReference type="EMBL" id="GGK04904.1"/>
    </source>
</evidence>
<comment type="caution">
    <text evidence="1">The sequence shown here is derived from an EMBL/GenBank/DDBJ whole genome shotgun (WGS) entry which is preliminary data.</text>
</comment>
<protein>
    <submittedName>
        <fullName evidence="1">Uncharacterized protein</fullName>
    </submittedName>
</protein>
<accession>A0A8J3BCH1</accession>
<sequence>MVDHYDAPRPRPRRWAGRAADPEVPVNAVELVTTALVTGAGGAVTAVVADLYRELKHALVPGTRPALADHLAAVEAGAGDREALMREMNTVDLSPELIEAARRVLAAADPAGARAGRYVVDLGGAHVQGLQVGDRNIQHNTFG</sequence>
<organism evidence="1 2">
    <name type="scientific">Pilimelia anulata</name>
    <dbReference type="NCBI Taxonomy" id="53371"/>
    <lineage>
        <taxon>Bacteria</taxon>
        <taxon>Bacillati</taxon>
        <taxon>Actinomycetota</taxon>
        <taxon>Actinomycetes</taxon>
        <taxon>Micromonosporales</taxon>
        <taxon>Micromonosporaceae</taxon>
        <taxon>Pilimelia</taxon>
    </lineage>
</organism>
<name>A0A8J3BCH1_9ACTN</name>
<reference evidence="1" key="2">
    <citation type="submission" date="2020-09" db="EMBL/GenBank/DDBJ databases">
        <authorList>
            <person name="Sun Q."/>
            <person name="Ohkuma M."/>
        </authorList>
    </citation>
    <scope>NUCLEOTIDE SEQUENCE</scope>
    <source>
        <strain evidence="1">JCM 3090</strain>
    </source>
</reference>
<dbReference type="AlphaFoldDB" id="A0A8J3BCH1"/>
<proteinExistence type="predicted"/>